<protein>
    <submittedName>
        <fullName evidence="1">Uncharacterized protein</fullName>
    </submittedName>
</protein>
<comment type="caution">
    <text evidence="1">The sequence shown here is derived from an EMBL/GenBank/DDBJ whole genome shotgun (WGS) entry which is preliminary data.</text>
</comment>
<name>A0A9D4M4P6_DREPO</name>
<dbReference type="EMBL" id="JAIWYP010000002">
    <property type="protein sequence ID" value="KAH3869541.1"/>
    <property type="molecule type" value="Genomic_DNA"/>
</dbReference>
<sequence>MGGAPWHAVAHKVPEAFTTELADIVQVYRKVRYSTLSMPCCWDALQFTLWNPDLK</sequence>
<accession>A0A9D4M4P6</accession>
<reference evidence="1" key="2">
    <citation type="submission" date="2020-11" db="EMBL/GenBank/DDBJ databases">
        <authorList>
            <person name="McCartney M.A."/>
            <person name="Auch B."/>
            <person name="Kono T."/>
            <person name="Mallez S."/>
            <person name="Becker A."/>
            <person name="Gohl D.M."/>
            <person name="Silverstein K.A.T."/>
            <person name="Koren S."/>
            <person name="Bechman K.B."/>
            <person name="Herman A."/>
            <person name="Abrahante J.E."/>
            <person name="Garbe J."/>
        </authorList>
    </citation>
    <scope>NUCLEOTIDE SEQUENCE</scope>
    <source>
        <strain evidence="1">Duluth1</strain>
        <tissue evidence="1">Whole animal</tissue>
    </source>
</reference>
<keyword evidence="2" id="KW-1185">Reference proteome</keyword>
<evidence type="ECO:0000313" key="2">
    <source>
        <dbReference type="Proteomes" id="UP000828390"/>
    </source>
</evidence>
<dbReference type="AlphaFoldDB" id="A0A9D4M4P6"/>
<proteinExistence type="predicted"/>
<evidence type="ECO:0000313" key="1">
    <source>
        <dbReference type="EMBL" id="KAH3869541.1"/>
    </source>
</evidence>
<organism evidence="1 2">
    <name type="scientific">Dreissena polymorpha</name>
    <name type="common">Zebra mussel</name>
    <name type="synonym">Mytilus polymorpha</name>
    <dbReference type="NCBI Taxonomy" id="45954"/>
    <lineage>
        <taxon>Eukaryota</taxon>
        <taxon>Metazoa</taxon>
        <taxon>Spiralia</taxon>
        <taxon>Lophotrochozoa</taxon>
        <taxon>Mollusca</taxon>
        <taxon>Bivalvia</taxon>
        <taxon>Autobranchia</taxon>
        <taxon>Heteroconchia</taxon>
        <taxon>Euheterodonta</taxon>
        <taxon>Imparidentia</taxon>
        <taxon>Neoheterodontei</taxon>
        <taxon>Myida</taxon>
        <taxon>Dreissenoidea</taxon>
        <taxon>Dreissenidae</taxon>
        <taxon>Dreissena</taxon>
    </lineage>
</organism>
<dbReference type="Proteomes" id="UP000828390">
    <property type="component" value="Unassembled WGS sequence"/>
</dbReference>
<gene>
    <name evidence="1" type="ORF">DPMN_032710</name>
</gene>
<reference evidence="1" key="1">
    <citation type="journal article" date="2019" name="bioRxiv">
        <title>The Genome of the Zebra Mussel, Dreissena polymorpha: A Resource for Invasive Species Research.</title>
        <authorList>
            <person name="McCartney M.A."/>
            <person name="Auch B."/>
            <person name="Kono T."/>
            <person name="Mallez S."/>
            <person name="Zhang Y."/>
            <person name="Obille A."/>
            <person name="Becker A."/>
            <person name="Abrahante J.E."/>
            <person name="Garbe J."/>
            <person name="Badalamenti J.P."/>
            <person name="Herman A."/>
            <person name="Mangelson H."/>
            <person name="Liachko I."/>
            <person name="Sullivan S."/>
            <person name="Sone E.D."/>
            <person name="Koren S."/>
            <person name="Silverstein K.A.T."/>
            <person name="Beckman K.B."/>
            <person name="Gohl D.M."/>
        </authorList>
    </citation>
    <scope>NUCLEOTIDE SEQUENCE</scope>
    <source>
        <strain evidence="1">Duluth1</strain>
        <tissue evidence="1">Whole animal</tissue>
    </source>
</reference>